<sequence length="217" mass="25096">MRIEFKKNNIVHDFHKSSAATNFEDLKAAEARKKGLKSMVIYKKTKDRIGRRLFKCLKKNKSKDIYEKLGVVAEHIGSNLAKRRVIDGIMIIKKIEKIKKNETFNLIVNMVKYLKSSNSEAQGLRGVGKINDDVDDEGHNYDDEDDSPGRLIKIFNDNFNKLRLSFDCRDEFDANELLWKTNTNIPIKIQMDCYDPQILSADSLTKYFEGAKEEKLL</sequence>
<dbReference type="EMBL" id="PQFF01000064">
    <property type="protein sequence ID" value="RHZ85328.1"/>
    <property type="molecule type" value="Genomic_DNA"/>
</dbReference>
<gene>
    <name evidence="1" type="ORF">Glove_67g91</name>
</gene>
<evidence type="ECO:0000313" key="1">
    <source>
        <dbReference type="EMBL" id="RHZ85328.1"/>
    </source>
</evidence>
<accession>A0A397JET6</accession>
<dbReference type="Proteomes" id="UP000266861">
    <property type="component" value="Unassembled WGS sequence"/>
</dbReference>
<reference evidence="1 2" key="1">
    <citation type="submission" date="2018-08" db="EMBL/GenBank/DDBJ databases">
        <title>Genome and evolution of the arbuscular mycorrhizal fungus Diversispora epigaea (formerly Glomus versiforme) and its bacterial endosymbionts.</title>
        <authorList>
            <person name="Sun X."/>
            <person name="Fei Z."/>
            <person name="Harrison M."/>
        </authorList>
    </citation>
    <scope>NUCLEOTIDE SEQUENCE [LARGE SCALE GENOMIC DNA]</scope>
    <source>
        <strain evidence="1 2">IT104</strain>
    </source>
</reference>
<comment type="caution">
    <text evidence="1">The sequence shown here is derived from an EMBL/GenBank/DDBJ whole genome shotgun (WGS) entry which is preliminary data.</text>
</comment>
<keyword evidence="2" id="KW-1185">Reference proteome</keyword>
<proteinExistence type="predicted"/>
<protein>
    <submittedName>
        <fullName evidence="1">Uncharacterized protein</fullName>
    </submittedName>
</protein>
<organism evidence="1 2">
    <name type="scientific">Diversispora epigaea</name>
    <dbReference type="NCBI Taxonomy" id="1348612"/>
    <lineage>
        <taxon>Eukaryota</taxon>
        <taxon>Fungi</taxon>
        <taxon>Fungi incertae sedis</taxon>
        <taxon>Mucoromycota</taxon>
        <taxon>Glomeromycotina</taxon>
        <taxon>Glomeromycetes</taxon>
        <taxon>Diversisporales</taxon>
        <taxon>Diversisporaceae</taxon>
        <taxon>Diversispora</taxon>
    </lineage>
</organism>
<name>A0A397JET6_9GLOM</name>
<dbReference type="AlphaFoldDB" id="A0A397JET6"/>
<evidence type="ECO:0000313" key="2">
    <source>
        <dbReference type="Proteomes" id="UP000266861"/>
    </source>
</evidence>